<evidence type="ECO:0000256" key="2">
    <source>
        <dbReference type="ARBA" id="ARBA00022729"/>
    </source>
</evidence>
<feature type="signal peptide" evidence="3">
    <location>
        <begin position="1"/>
        <end position="27"/>
    </location>
</feature>
<dbReference type="InterPro" id="IPR014142">
    <property type="entry name" value="TrbG_Ti"/>
</dbReference>
<dbReference type="Pfam" id="PF03524">
    <property type="entry name" value="CagX"/>
    <property type="match status" value="1"/>
</dbReference>
<dbReference type="NCBIfam" id="TIGR02775">
    <property type="entry name" value="TrbG_Ti"/>
    <property type="match status" value="1"/>
</dbReference>
<dbReference type="EMBL" id="JAOCKX010000041">
    <property type="protein sequence ID" value="MDH2133763.1"/>
    <property type="molecule type" value="Genomic_DNA"/>
</dbReference>
<evidence type="ECO:0000313" key="4">
    <source>
        <dbReference type="EMBL" id="MDH2133763.1"/>
    </source>
</evidence>
<dbReference type="Gene3D" id="2.60.40.2500">
    <property type="match status" value="1"/>
</dbReference>
<dbReference type="PROSITE" id="PS51257">
    <property type="entry name" value="PROKAR_LIPOPROTEIN"/>
    <property type="match status" value="1"/>
</dbReference>
<proteinExistence type="inferred from homology"/>
<evidence type="ECO:0000256" key="3">
    <source>
        <dbReference type="SAM" id="SignalP"/>
    </source>
</evidence>
<dbReference type="CDD" id="cd06911">
    <property type="entry name" value="VirB9_CagX_TrbG"/>
    <property type="match status" value="1"/>
</dbReference>
<sequence length="325" mass="35214">MIRLSLLPLPFLALGACAGATPPPAIALDAARFQPATREAELPRPVEIVTVPQPLPLPGQMLPPPSATKETGVPTARVEAANRAATREPSSAGYINAMQVYPWTDGALYRLYAAPERVSDVALQPGEKLLAVSAGDTVRWVIGDTTSGSGDDARVHVLVKPFASGLVTNMVIATDRRAYHLALESTDRTAMAAISWTYPRDRLLALQRQNQIAEQAKPVASDIALADLRFAYAITGDNPPWRPIRAWDDGRKVYIEFPARLDQGEAPPLFVIGPRGGSQLVNYRVSGNHYIVDRLFSAAELRLGEKPQQVVRISRTDAGVEGTRK</sequence>
<protein>
    <submittedName>
        <fullName evidence="4">P-type conjugative transfer protein TrbG</fullName>
    </submittedName>
</protein>
<evidence type="ECO:0000256" key="1">
    <source>
        <dbReference type="ARBA" id="ARBA00006135"/>
    </source>
</evidence>
<dbReference type="AlphaFoldDB" id="A0AA42WXS4"/>
<dbReference type="InterPro" id="IPR010258">
    <property type="entry name" value="Conjugal_tfr_TrbG/VirB9/CagX"/>
</dbReference>
<accession>A0AA42WXS4</accession>
<keyword evidence="2 3" id="KW-0732">Signal</keyword>
<dbReference type="InterPro" id="IPR038161">
    <property type="entry name" value="VirB9/CagX/TrbG_C_sf"/>
</dbReference>
<comment type="similarity">
    <text evidence="1">Belongs to the TrbG/VirB9 family.</text>
</comment>
<gene>
    <name evidence="4" type="primary">trbG</name>
    <name evidence="4" type="ORF">N5J77_21745</name>
</gene>
<evidence type="ECO:0000313" key="5">
    <source>
        <dbReference type="Proteomes" id="UP001162318"/>
    </source>
</evidence>
<dbReference type="InterPro" id="IPR033645">
    <property type="entry name" value="VirB9/CagX/TrbG_C"/>
</dbReference>
<dbReference type="RefSeq" id="WP_161731098.1">
    <property type="nucleotide sequence ID" value="NZ_JAAALC010000009.1"/>
</dbReference>
<reference evidence="4" key="1">
    <citation type="submission" date="2022-09" db="EMBL/GenBank/DDBJ databases">
        <title>Intensive care unit water sources are persistently colonized with multi-drug resistant bacteria and are the site of extensive horizontal gene transfer of antibiotic resistance genes.</title>
        <authorList>
            <person name="Diorio-Toth L."/>
        </authorList>
    </citation>
    <scope>NUCLEOTIDE SEQUENCE</scope>
    <source>
        <strain evidence="4">GD03659</strain>
    </source>
</reference>
<organism evidence="4 5">
    <name type="scientific">Sphingobium yanoikuyae</name>
    <name type="common">Sphingomonas yanoikuyae</name>
    <dbReference type="NCBI Taxonomy" id="13690"/>
    <lineage>
        <taxon>Bacteria</taxon>
        <taxon>Pseudomonadati</taxon>
        <taxon>Pseudomonadota</taxon>
        <taxon>Alphaproteobacteria</taxon>
        <taxon>Sphingomonadales</taxon>
        <taxon>Sphingomonadaceae</taxon>
        <taxon>Sphingobium</taxon>
    </lineage>
</organism>
<feature type="chain" id="PRO_5041289107" evidence="3">
    <location>
        <begin position="28"/>
        <end position="325"/>
    </location>
</feature>
<dbReference type="Proteomes" id="UP001162318">
    <property type="component" value="Unassembled WGS sequence"/>
</dbReference>
<name>A0AA42WXS4_SPHYA</name>
<comment type="caution">
    <text evidence="4">The sequence shown here is derived from an EMBL/GenBank/DDBJ whole genome shotgun (WGS) entry which is preliminary data.</text>
</comment>